<dbReference type="Proteomes" id="UP001515480">
    <property type="component" value="Unassembled WGS sequence"/>
</dbReference>
<comment type="caution">
    <text evidence="12">The sequence shown here is derived from an EMBL/GenBank/DDBJ whole genome shotgun (WGS) entry which is preliminary data.</text>
</comment>
<evidence type="ECO:0000256" key="3">
    <source>
        <dbReference type="ARBA" id="ARBA00022692"/>
    </source>
</evidence>
<dbReference type="InterPro" id="IPR003439">
    <property type="entry name" value="ABC_transporter-like_ATP-bd"/>
</dbReference>
<evidence type="ECO:0000256" key="4">
    <source>
        <dbReference type="ARBA" id="ARBA00022741"/>
    </source>
</evidence>
<dbReference type="InterPro" id="IPR027417">
    <property type="entry name" value="P-loop_NTPase"/>
</dbReference>
<gene>
    <name evidence="12" type="ORF">AB1Y20_002966</name>
</gene>
<dbReference type="PROSITE" id="PS50893">
    <property type="entry name" value="ABC_TRANSPORTER_2"/>
    <property type="match status" value="1"/>
</dbReference>
<keyword evidence="3 9" id="KW-0812">Transmembrane</keyword>
<evidence type="ECO:0000259" key="10">
    <source>
        <dbReference type="PROSITE" id="PS50893"/>
    </source>
</evidence>
<evidence type="ECO:0000256" key="7">
    <source>
        <dbReference type="ARBA" id="ARBA00023136"/>
    </source>
</evidence>
<dbReference type="GO" id="GO:0090374">
    <property type="term" value="P:oligopeptide export from mitochondrion"/>
    <property type="evidence" value="ECO:0007669"/>
    <property type="project" value="TreeGrafter"/>
</dbReference>
<dbReference type="GO" id="GO:0005743">
    <property type="term" value="C:mitochondrial inner membrane"/>
    <property type="evidence" value="ECO:0007669"/>
    <property type="project" value="UniProtKB-SubCell"/>
</dbReference>
<evidence type="ECO:0000313" key="13">
    <source>
        <dbReference type="Proteomes" id="UP001515480"/>
    </source>
</evidence>
<dbReference type="CDD" id="cd03249">
    <property type="entry name" value="ABC_MTABC3_MDL1_MDL2"/>
    <property type="match status" value="1"/>
</dbReference>
<dbReference type="SMART" id="SM00382">
    <property type="entry name" value="AAA"/>
    <property type="match status" value="1"/>
</dbReference>
<dbReference type="EMBL" id="JBGBPQ010000010">
    <property type="protein sequence ID" value="KAL1518679.1"/>
    <property type="molecule type" value="Genomic_DNA"/>
</dbReference>
<keyword evidence="2" id="KW-0813">Transport</keyword>
<dbReference type="Gene3D" id="3.40.50.300">
    <property type="entry name" value="P-loop containing nucleotide triphosphate hydrolases"/>
    <property type="match status" value="1"/>
</dbReference>
<feature type="region of interest" description="Disordered" evidence="8">
    <location>
        <begin position="1"/>
        <end position="25"/>
    </location>
</feature>
<dbReference type="PROSITE" id="PS00211">
    <property type="entry name" value="ABC_TRANSPORTER_1"/>
    <property type="match status" value="1"/>
</dbReference>
<keyword evidence="5" id="KW-0067">ATP-binding</keyword>
<dbReference type="PANTHER" id="PTHR43394:SF1">
    <property type="entry name" value="ATP-BINDING CASSETTE SUB-FAMILY B MEMBER 10, MITOCHONDRIAL"/>
    <property type="match status" value="1"/>
</dbReference>
<dbReference type="InterPro" id="IPR036640">
    <property type="entry name" value="ABC1_TM_sf"/>
</dbReference>
<feature type="transmembrane region" description="Helical" evidence="9">
    <location>
        <begin position="105"/>
        <end position="130"/>
    </location>
</feature>
<dbReference type="AlphaFoldDB" id="A0AB34JD96"/>
<dbReference type="InterPro" id="IPR011527">
    <property type="entry name" value="ABC1_TM_dom"/>
</dbReference>
<dbReference type="GO" id="GO:0015421">
    <property type="term" value="F:ABC-type oligopeptide transporter activity"/>
    <property type="evidence" value="ECO:0007669"/>
    <property type="project" value="TreeGrafter"/>
</dbReference>
<keyword evidence="4" id="KW-0547">Nucleotide-binding</keyword>
<name>A0AB34JD96_PRYPA</name>
<dbReference type="GO" id="GO:0016887">
    <property type="term" value="F:ATP hydrolysis activity"/>
    <property type="evidence" value="ECO:0007669"/>
    <property type="project" value="InterPro"/>
</dbReference>
<evidence type="ECO:0000313" key="12">
    <source>
        <dbReference type="EMBL" id="KAL1518679.1"/>
    </source>
</evidence>
<dbReference type="CDD" id="cd18557">
    <property type="entry name" value="ABC_6TM_TAP_ABCB8_10_like"/>
    <property type="match status" value="1"/>
</dbReference>
<evidence type="ECO:0000256" key="1">
    <source>
        <dbReference type="ARBA" id="ARBA00004448"/>
    </source>
</evidence>
<sequence length="624" mass="66890">MLPARDTSDAPQAPRRRPRRCNPCAPRRAGAATAWRLLALLDARERAMVLAAVLITSLSAVASMALPLFSGKLISVVSSDDGFAAECRATPAALAACRRAHLAQLLLVMAAAFVVSGAALAAGICLFQVLGERLVARLRSMLFGALVAQDMAFFDVQTTGDLMNRLSSDCTELQTTLSTALGDGMHNVLELAIGLVVMLVASPRLTLAALSSVPLIALFAYFHGSCIAKLSERYQAALASASDVAQQTLSSMRTVRSFAMERAESRRYDACVAQSYALGRRHAYAYGSFVGVAASTAQFALVLVIWYGCTLVIDQQLSVGELTTFLLLAVYVIAAVGGLMELFSALMSAVGVSRRVFALLDARPELHLEGGQQLGSIRGKIELNDLSFTYPSRPTQPVLNGVSLSVDPGQVLALCGPSGAGKSSIVALLERWYDPSEGTILVDGFPLTSLDVSWWRRQLALVAQEPVLFNCSVLDNVRYGQPEADTAEVINAMTIANALSFVETFSNGHDTLVGERGVQLSGGQKQRLAIARALLAQPSVLLLDEATSALDAESEALVQQAIDKLMENRTTIVIAHRLSTIRHAGNICVFERGRIVEKGTHDELLEMHGLYERLVQRQMQGASV</sequence>
<dbReference type="PROSITE" id="PS50929">
    <property type="entry name" value="ABC_TM1F"/>
    <property type="match status" value="1"/>
</dbReference>
<protein>
    <recommendedName>
        <fullName evidence="14">ATP-dependent transporter ycf16</fullName>
    </recommendedName>
</protein>
<feature type="transmembrane region" description="Helical" evidence="9">
    <location>
        <begin position="328"/>
        <end position="350"/>
    </location>
</feature>
<organism evidence="12 13">
    <name type="scientific">Prymnesium parvum</name>
    <name type="common">Toxic golden alga</name>
    <dbReference type="NCBI Taxonomy" id="97485"/>
    <lineage>
        <taxon>Eukaryota</taxon>
        <taxon>Haptista</taxon>
        <taxon>Haptophyta</taxon>
        <taxon>Prymnesiophyceae</taxon>
        <taxon>Prymnesiales</taxon>
        <taxon>Prymnesiaceae</taxon>
        <taxon>Prymnesium</taxon>
    </lineage>
</organism>
<dbReference type="InterPro" id="IPR039421">
    <property type="entry name" value="Type_1_exporter"/>
</dbReference>
<keyword evidence="13" id="KW-1185">Reference proteome</keyword>
<accession>A0AB34JD96</accession>
<dbReference type="GO" id="GO:0005524">
    <property type="term" value="F:ATP binding"/>
    <property type="evidence" value="ECO:0007669"/>
    <property type="project" value="UniProtKB-KW"/>
</dbReference>
<dbReference type="FunFam" id="1.20.1560.10:FF:000058">
    <property type="entry name" value="ABC transporter B family member 25"/>
    <property type="match status" value="1"/>
</dbReference>
<dbReference type="Pfam" id="PF00005">
    <property type="entry name" value="ABC_tran"/>
    <property type="match status" value="1"/>
</dbReference>
<evidence type="ECO:0000256" key="9">
    <source>
        <dbReference type="SAM" id="Phobius"/>
    </source>
</evidence>
<evidence type="ECO:0000256" key="6">
    <source>
        <dbReference type="ARBA" id="ARBA00022989"/>
    </source>
</evidence>
<evidence type="ECO:0008006" key="14">
    <source>
        <dbReference type="Google" id="ProtNLM"/>
    </source>
</evidence>
<evidence type="ECO:0000256" key="8">
    <source>
        <dbReference type="SAM" id="MobiDB-lite"/>
    </source>
</evidence>
<keyword evidence="6 9" id="KW-1133">Transmembrane helix</keyword>
<keyword evidence="7 9" id="KW-0472">Membrane</keyword>
<dbReference type="FunFam" id="3.40.50.300:FF:000403">
    <property type="entry name" value="ATP-binding cassette sub-family B member 8, mitochondrial"/>
    <property type="match status" value="1"/>
</dbReference>
<feature type="domain" description="ABC transporter" evidence="10">
    <location>
        <begin position="381"/>
        <end position="617"/>
    </location>
</feature>
<dbReference type="SUPFAM" id="SSF52540">
    <property type="entry name" value="P-loop containing nucleoside triphosphate hydrolases"/>
    <property type="match status" value="1"/>
</dbReference>
<feature type="domain" description="ABC transmembrane type-1" evidence="11">
    <location>
        <begin position="50"/>
        <end position="348"/>
    </location>
</feature>
<feature type="transmembrane region" description="Helical" evidence="9">
    <location>
        <begin position="191"/>
        <end position="222"/>
    </location>
</feature>
<reference evidence="12 13" key="1">
    <citation type="journal article" date="2024" name="Science">
        <title>Giant polyketide synthase enzymes in the biosynthesis of giant marine polyether toxins.</title>
        <authorList>
            <person name="Fallon T.R."/>
            <person name="Shende V.V."/>
            <person name="Wierzbicki I.H."/>
            <person name="Pendleton A.L."/>
            <person name="Watervoot N.F."/>
            <person name="Auber R.P."/>
            <person name="Gonzalez D.J."/>
            <person name="Wisecaver J.H."/>
            <person name="Moore B.S."/>
        </authorList>
    </citation>
    <scope>NUCLEOTIDE SEQUENCE [LARGE SCALE GENOMIC DNA]</scope>
    <source>
        <strain evidence="12 13">12B1</strain>
    </source>
</reference>
<feature type="transmembrane region" description="Helical" evidence="9">
    <location>
        <begin position="283"/>
        <end position="308"/>
    </location>
</feature>
<dbReference type="SUPFAM" id="SSF90123">
    <property type="entry name" value="ABC transporter transmembrane region"/>
    <property type="match status" value="1"/>
</dbReference>
<dbReference type="Pfam" id="PF00664">
    <property type="entry name" value="ABC_membrane"/>
    <property type="match status" value="1"/>
</dbReference>
<comment type="subcellular location">
    <subcellularLocation>
        <location evidence="1">Mitochondrion inner membrane</location>
        <topology evidence="1">Multi-pass membrane protein</topology>
    </subcellularLocation>
</comment>
<dbReference type="InterPro" id="IPR003593">
    <property type="entry name" value="AAA+_ATPase"/>
</dbReference>
<evidence type="ECO:0000256" key="2">
    <source>
        <dbReference type="ARBA" id="ARBA00022448"/>
    </source>
</evidence>
<feature type="transmembrane region" description="Helical" evidence="9">
    <location>
        <begin position="47"/>
        <end position="69"/>
    </location>
</feature>
<evidence type="ECO:0000259" key="11">
    <source>
        <dbReference type="PROSITE" id="PS50929"/>
    </source>
</evidence>
<dbReference type="PANTHER" id="PTHR43394">
    <property type="entry name" value="ATP-DEPENDENT PERMEASE MDL1, MITOCHONDRIAL"/>
    <property type="match status" value="1"/>
</dbReference>
<evidence type="ECO:0000256" key="5">
    <source>
        <dbReference type="ARBA" id="ARBA00022840"/>
    </source>
</evidence>
<proteinExistence type="predicted"/>
<dbReference type="InterPro" id="IPR017871">
    <property type="entry name" value="ABC_transporter-like_CS"/>
</dbReference>
<dbReference type="Gene3D" id="1.20.1560.10">
    <property type="entry name" value="ABC transporter type 1, transmembrane domain"/>
    <property type="match status" value="1"/>
</dbReference>